<name>A0AAD6Y0K6_9AGAR</name>
<feature type="non-terminal residue" evidence="2">
    <location>
        <position position="1"/>
    </location>
</feature>
<dbReference type="InterPro" id="IPR016064">
    <property type="entry name" value="NAD/diacylglycerol_kinase_sf"/>
</dbReference>
<dbReference type="Pfam" id="PF00781">
    <property type="entry name" value="DAGK_cat"/>
    <property type="match status" value="1"/>
</dbReference>
<dbReference type="PANTHER" id="PTHR12358">
    <property type="entry name" value="SPHINGOSINE KINASE"/>
    <property type="match status" value="1"/>
</dbReference>
<protein>
    <submittedName>
        <fullName evidence="2">ATP-NAD kinase-like domain-containing protein</fullName>
    </submittedName>
</protein>
<dbReference type="InterPro" id="IPR017438">
    <property type="entry name" value="ATP-NAD_kinase_N"/>
</dbReference>
<evidence type="ECO:0000259" key="1">
    <source>
        <dbReference type="PROSITE" id="PS50146"/>
    </source>
</evidence>
<accession>A0AAD6Y0K6</accession>
<dbReference type="GO" id="GO:0001727">
    <property type="term" value="F:lipid kinase activity"/>
    <property type="evidence" value="ECO:0007669"/>
    <property type="project" value="TreeGrafter"/>
</dbReference>
<dbReference type="Gene3D" id="3.40.50.10330">
    <property type="entry name" value="Probable inorganic polyphosphate/atp-NAD kinase, domain 1"/>
    <property type="match status" value="1"/>
</dbReference>
<dbReference type="GO" id="GO:0046512">
    <property type="term" value="P:sphingosine biosynthetic process"/>
    <property type="evidence" value="ECO:0007669"/>
    <property type="project" value="TreeGrafter"/>
</dbReference>
<dbReference type="EMBL" id="JARJCW010000138">
    <property type="protein sequence ID" value="KAJ7191076.1"/>
    <property type="molecule type" value="Genomic_DNA"/>
</dbReference>
<reference evidence="2" key="1">
    <citation type="submission" date="2023-03" db="EMBL/GenBank/DDBJ databases">
        <title>Massive genome expansion in bonnet fungi (Mycena s.s.) driven by repeated elements and novel gene families across ecological guilds.</title>
        <authorList>
            <consortium name="Lawrence Berkeley National Laboratory"/>
            <person name="Harder C.B."/>
            <person name="Miyauchi S."/>
            <person name="Viragh M."/>
            <person name="Kuo A."/>
            <person name="Thoen E."/>
            <person name="Andreopoulos B."/>
            <person name="Lu D."/>
            <person name="Skrede I."/>
            <person name="Drula E."/>
            <person name="Henrissat B."/>
            <person name="Morin E."/>
            <person name="Kohler A."/>
            <person name="Barry K."/>
            <person name="LaButti K."/>
            <person name="Morin E."/>
            <person name="Salamov A."/>
            <person name="Lipzen A."/>
            <person name="Mereny Z."/>
            <person name="Hegedus B."/>
            <person name="Baldrian P."/>
            <person name="Stursova M."/>
            <person name="Weitz H."/>
            <person name="Taylor A."/>
            <person name="Grigoriev I.V."/>
            <person name="Nagy L.G."/>
            <person name="Martin F."/>
            <person name="Kauserud H."/>
        </authorList>
    </citation>
    <scope>NUCLEOTIDE SEQUENCE</scope>
    <source>
        <strain evidence="2">9144</strain>
    </source>
</reference>
<dbReference type="GO" id="GO:0005737">
    <property type="term" value="C:cytoplasm"/>
    <property type="evidence" value="ECO:0007669"/>
    <property type="project" value="TreeGrafter"/>
</dbReference>
<dbReference type="SMART" id="SM00046">
    <property type="entry name" value="DAGKc"/>
    <property type="match status" value="1"/>
</dbReference>
<evidence type="ECO:0000313" key="2">
    <source>
        <dbReference type="EMBL" id="KAJ7191076.1"/>
    </source>
</evidence>
<keyword evidence="2" id="KW-0418">Kinase</keyword>
<keyword evidence="2" id="KW-0808">Transferase</keyword>
<proteinExistence type="predicted"/>
<comment type="caution">
    <text evidence="2">The sequence shown here is derived from an EMBL/GenBank/DDBJ whole genome shotgun (WGS) entry which is preliminary data.</text>
</comment>
<dbReference type="GO" id="GO:0016020">
    <property type="term" value="C:membrane"/>
    <property type="evidence" value="ECO:0007669"/>
    <property type="project" value="TreeGrafter"/>
</dbReference>
<dbReference type="InterPro" id="IPR050187">
    <property type="entry name" value="Lipid_Phosphate_FormReg"/>
</dbReference>
<keyword evidence="3" id="KW-1185">Reference proteome</keyword>
<dbReference type="AlphaFoldDB" id="A0AAD6Y0K6"/>
<dbReference type="SUPFAM" id="SSF111331">
    <property type="entry name" value="NAD kinase/diacylglycerol kinase-like"/>
    <property type="match status" value="1"/>
</dbReference>
<sequence>MRLLVVYNPVCGDGTAQAFFEEHVLPLLQKSGKAVDLLVATQHPHHAGSVLVDFLQTHKGDDVQVVLGSGDGTLNECISAAAEFTGPRLVFALVPCGTANALYSTLFPPQSEASLHHPNYRLQSVKSLLIGSSTIPLHLAITTISSSAVRLHLLKPSPAKISAVVVSTSLHASILKDSEALRNEIPGLDRFKVAAQQNSTKWYNSKVKLLPAPATQLVQIYDPSAQTFITHPQSDKDDPIVDIDGPFSYFLATVNVDRLEPAFVISPLASSIPPAEAVCDIVIVRPFRSTAVSVDTPETRAAFVQTLSKVLGAAYRNGSHVNLRYDTAGEVVEDGDGLTVVEYIRCGGWEWIPDPHDEPAHYLCTDGAISIIEYQGRAVCSVAAP</sequence>
<gene>
    <name evidence="2" type="ORF">GGX14DRAFT_601405</name>
</gene>
<feature type="domain" description="DAGKc" evidence="1">
    <location>
        <begin position="1"/>
        <end position="102"/>
    </location>
</feature>
<dbReference type="InterPro" id="IPR001206">
    <property type="entry name" value="Diacylglycerol_kinase_cat_dom"/>
</dbReference>
<evidence type="ECO:0000313" key="3">
    <source>
        <dbReference type="Proteomes" id="UP001219525"/>
    </source>
</evidence>
<dbReference type="PANTHER" id="PTHR12358:SF105">
    <property type="entry name" value="DAGKC DOMAIN-CONTAINING PROTEIN"/>
    <property type="match status" value="1"/>
</dbReference>
<dbReference type="Proteomes" id="UP001219525">
    <property type="component" value="Unassembled WGS sequence"/>
</dbReference>
<organism evidence="2 3">
    <name type="scientific">Mycena pura</name>
    <dbReference type="NCBI Taxonomy" id="153505"/>
    <lineage>
        <taxon>Eukaryota</taxon>
        <taxon>Fungi</taxon>
        <taxon>Dikarya</taxon>
        <taxon>Basidiomycota</taxon>
        <taxon>Agaricomycotina</taxon>
        <taxon>Agaricomycetes</taxon>
        <taxon>Agaricomycetidae</taxon>
        <taxon>Agaricales</taxon>
        <taxon>Marasmiineae</taxon>
        <taxon>Mycenaceae</taxon>
        <taxon>Mycena</taxon>
    </lineage>
</organism>
<dbReference type="PROSITE" id="PS50146">
    <property type="entry name" value="DAGK"/>
    <property type="match status" value="1"/>
</dbReference>